<dbReference type="PANTHER" id="PTHR42974">
    <property type="entry name" value="GLUTAMINE SYNTHETASE"/>
    <property type="match status" value="1"/>
</dbReference>
<dbReference type="InterPro" id="IPR014746">
    <property type="entry name" value="Gln_synth/guanido_kin_cat_dom"/>
</dbReference>
<comment type="caution">
    <text evidence="6">The sequence shown here is derived from an EMBL/GenBank/DDBJ whole genome shotgun (WGS) entry which is preliminary data.</text>
</comment>
<dbReference type="InterPro" id="IPR022147">
    <property type="entry name" value="GSIII_N"/>
</dbReference>
<evidence type="ECO:0000259" key="4">
    <source>
        <dbReference type="PROSITE" id="PS51986"/>
    </source>
</evidence>
<dbReference type="PROSITE" id="PS51987">
    <property type="entry name" value="GS_CATALYTIC"/>
    <property type="match status" value="1"/>
</dbReference>
<dbReference type="Pfam" id="PF12437">
    <property type="entry name" value="GSIII_N"/>
    <property type="match status" value="1"/>
</dbReference>
<keyword evidence="7" id="KW-1185">Reference proteome</keyword>
<protein>
    <submittedName>
        <fullName evidence="6">Glutamine synthetase</fullName>
        <ecNumber evidence="6">6.3.1.2</ecNumber>
    </submittedName>
</protein>
<dbReference type="Pfam" id="PF18318">
    <property type="entry name" value="Gln-synt_C-ter"/>
    <property type="match status" value="1"/>
</dbReference>
<dbReference type="Gene3D" id="3.30.590.10">
    <property type="entry name" value="Glutamine synthetase/guanido kinase, catalytic domain"/>
    <property type="match status" value="1"/>
</dbReference>
<gene>
    <name evidence="6" type="primary">glnA_1</name>
    <name evidence="6" type="ORF">HOV93_01340</name>
</gene>
<dbReference type="InterPro" id="IPR027303">
    <property type="entry name" value="Gln_synth_gly_rich_site"/>
</dbReference>
<dbReference type="EMBL" id="JABRWO010000001">
    <property type="protein sequence ID" value="MBA2112988.1"/>
    <property type="molecule type" value="Genomic_DNA"/>
</dbReference>
<dbReference type="GO" id="GO:0004356">
    <property type="term" value="F:glutamine synthetase activity"/>
    <property type="evidence" value="ECO:0007669"/>
    <property type="project" value="UniProtKB-EC"/>
</dbReference>
<evidence type="ECO:0000256" key="1">
    <source>
        <dbReference type="PROSITE-ProRule" id="PRU01330"/>
    </source>
</evidence>
<name>A0A7V9A5A1_9BACT</name>
<dbReference type="PROSITE" id="PS00181">
    <property type="entry name" value="GLNA_ATP"/>
    <property type="match status" value="1"/>
</dbReference>
<evidence type="ECO:0000256" key="2">
    <source>
        <dbReference type="RuleBase" id="RU000384"/>
    </source>
</evidence>
<accession>A0A7V9A5A1</accession>
<dbReference type="EC" id="6.3.1.2" evidence="6"/>
<evidence type="ECO:0000313" key="7">
    <source>
        <dbReference type="Proteomes" id="UP000551616"/>
    </source>
</evidence>
<dbReference type="GO" id="GO:0006542">
    <property type="term" value="P:glutamine biosynthetic process"/>
    <property type="evidence" value="ECO:0007669"/>
    <property type="project" value="InterPro"/>
</dbReference>
<dbReference type="AlphaFoldDB" id="A0A7V9A5A1"/>
<dbReference type="Proteomes" id="UP000551616">
    <property type="component" value="Unassembled WGS sequence"/>
</dbReference>
<dbReference type="InterPro" id="IPR052725">
    <property type="entry name" value="GS_Type-3"/>
</dbReference>
<dbReference type="PANTHER" id="PTHR42974:SF1">
    <property type="entry name" value="TYPE-3 GLUTAMINE SYNTHETASE"/>
    <property type="match status" value="1"/>
</dbReference>
<dbReference type="InterPro" id="IPR040577">
    <property type="entry name" value="Gln-synt_C"/>
</dbReference>
<comment type="similarity">
    <text evidence="1 2">Belongs to the glutamine synthetase family.</text>
</comment>
<dbReference type="SUPFAM" id="SSF55931">
    <property type="entry name" value="Glutamine synthetase/guanido kinase"/>
    <property type="match status" value="1"/>
</dbReference>
<organism evidence="6 7">
    <name type="scientific">Bremerella alba</name>
    <dbReference type="NCBI Taxonomy" id="980252"/>
    <lineage>
        <taxon>Bacteria</taxon>
        <taxon>Pseudomonadati</taxon>
        <taxon>Planctomycetota</taxon>
        <taxon>Planctomycetia</taxon>
        <taxon>Pirellulales</taxon>
        <taxon>Pirellulaceae</taxon>
        <taxon>Bremerella</taxon>
    </lineage>
</organism>
<evidence type="ECO:0000259" key="5">
    <source>
        <dbReference type="PROSITE" id="PS51987"/>
    </source>
</evidence>
<dbReference type="SMART" id="SM01230">
    <property type="entry name" value="Gln-synt_C"/>
    <property type="match status" value="1"/>
</dbReference>
<evidence type="ECO:0000256" key="3">
    <source>
        <dbReference type="SAM" id="MobiDB-lite"/>
    </source>
</evidence>
<keyword evidence="6" id="KW-0436">Ligase</keyword>
<reference evidence="6 7" key="1">
    <citation type="submission" date="2020-05" db="EMBL/GenBank/DDBJ databases">
        <title>Bremerella alba sp. nov., a novel planctomycete isolated from the surface of the macroalga Fucus spiralis.</title>
        <authorList>
            <person name="Godinho O."/>
            <person name="Botelho R."/>
            <person name="Albuquerque L."/>
            <person name="Wiegand S."/>
            <person name="Da Costa M.S."/>
            <person name="Lobo-Da-Cunha A."/>
            <person name="Jogler C."/>
            <person name="Lage O.M."/>
        </authorList>
    </citation>
    <scope>NUCLEOTIDE SEQUENCE [LARGE SCALE GENOMIC DNA]</scope>
    <source>
        <strain evidence="6 7">FF15</strain>
    </source>
</reference>
<dbReference type="PROSITE" id="PS51986">
    <property type="entry name" value="GS_BETA_GRASP"/>
    <property type="match status" value="1"/>
</dbReference>
<proteinExistence type="inferred from homology"/>
<dbReference type="InterPro" id="IPR008146">
    <property type="entry name" value="Gln_synth_cat_dom"/>
</dbReference>
<evidence type="ECO:0000313" key="6">
    <source>
        <dbReference type="EMBL" id="MBA2112988.1"/>
    </source>
</evidence>
<feature type="domain" description="GS catalytic" evidence="5">
    <location>
        <begin position="216"/>
        <end position="644"/>
    </location>
</feature>
<dbReference type="Pfam" id="PF00120">
    <property type="entry name" value="Gln-synt_C"/>
    <property type="match status" value="1"/>
</dbReference>
<feature type="domain" description="GS beta-grasp" evidence="4">
    <location>
        <begin position="111"/>
        <end position="204"/>
    </location>
</feature>
<dbReference type="InterPro" id="IPR008147">
    <property type="entry name" value="Gln_synt_N"/>
</dbReference>
<feature type="region of interest" description="Disordered" evidence="3">
    <location>
        <begin position="1"/>
        <end position="24"/>
    </location>
</feature>
<feature type="compositionally biased region" description="Low complexity" evidence="3">
    <location>
        <begin position="1"/>
        <end position="18"/>
    </location>
</feature>
<dbReference type="Gene3D" id="1.20.120.1560">
    <property type="match status" value="1"/>
</dbReference>
<sequence>MSTVSKGKAGSNGTTTTGNGNGYAGGTPRMAAIAAVTNYKPSAPAMNFLETPTQELFGSNVFSKSVMKDRLPKPIFKTLMKTIETGEKLDTTVADYVASAMKDWAIEKGATHYAHVFYPLTGSTAEKHDSFLSPDGTGSAIAEFSGSQLIQGEPDGSSFPTGGIRQTFEARGYTAWDVTSNAYIMENPNGTTLCIPTAFVSWTGEALDKKTPVLRSMQALNKQAQRILTLFGKTDGAMVSSTAGPEQEYFLVDRNFFFARPDLLNAGRTLFGAAPPKGQEFDDHYFGAIPDRVLAFMLESERELFKLGIPVKTRHNEVAPGQYEIAPMYEFANIATDHQQLIMITLRKVAEKYGMTCLTHEKPFAGVNGSGKHVNWSMGSATQGNLMDPGETPHENAQFLVFCAAVIRAVHKFQGLLRAVVASASNDHRLGANEAPPAIISIFLGDQLTDVFEQIKGGGASSSIPRGTLEIGADVLPPLPKDAGDRNRTSPFAFTGNRFEFRAVGSNQSIAGPLVAMNTIVADSLDYCATKLEEATGGDSSKLNAALTKLMSEIMNEHGSIIFNGDGYSDEWHQEAEKRGLLNLKTTADALPSLEQDEVKELFSKYNVLSERELESRMETYLEQYCLSVKVETNLTIEMARTMIFPAAVRYQNELASTCANLQAIGYEFDKDTLDVVTSLVKSLQDSIATLEAAAEKAETNDCPKAHAKAYCFEVLPAMNDVRKYADMLEGYVADDLWPLPTYQEMLFIR</sequence>